<dbReference type="Gene3D" id="3.40.50.300">
    <property type="entry name" value="P-loop containing nucleotide triphosphate hydrolases"/>
    <property type="match status" value="1"/>
</dbReference>
<evidence type="ECO:0000313" key="1">
    <source>
        <dbReference type="EMBL" id="NCD68000.1"/>
    </source>
</evidence>
<dbReference type="InterPro" id="IPR017026">
    <property type="entry name" value="ImuA"/>
</dbReference>
<dbReference type="EMBL" id="WWEO01000033">
    <property type="protein sequence ID" value="NCD68000.1"/>
    <property type="molecule type" value="Genomic_DNA"/>
</dbReference>
<reference evidence="1" key="1">
    <citation type="submission" date="2020-01" db="EMBL/GenBank/DDBJ databases">
        <authorList>
            <person name="Seo Y.L."/>
        </authorList>
    </citation>
    <scope>NUCLEOTIDE SEQUENCE</scope>
    <source>
        <strain evidence="1">R11</strain>
    </source>
</reference>
<proteinExistence type="predicted"/>
<dbReference type="SUPFAM" id="SSF52540">
    <property type="entry name" value="P-loop containing nucleoside triphosphate hydrolases"/>
    <property type="match status" value="1"/>
</dbReference>
<organism evidence="1 2">
    <name type="scientific">Mucilaginibacter agri</name>
    <dbReference type="NCBI Taxonomy" id="2695265"/>
    <lineage>
        <taxon>Bacteria</taxon>
        <taxon>Pseudomonadati</taxon>
        <taxon>Bacteroidota</taxon>
        <taxon>Sphingobacteriia</taxon>
        <taxon>Sphingobacteriales</taxon>
        <taxon>Sphingobacteriaceae</taxon>
        <taxon>Mucilaginibacter</taxon>
    </lineage>
</organism>
<evidence type="ECO:0000313" key="2">
    <source>
        <dbReference type="Proteomes" id="UP000638732"/>
    </source>
</evidence>
<dbReference type="Proteomes" id="UP000638732">
    <property type="component" value="Unassembled WGS sequence"/>
</dbReference>
<keyword evidence="2" id="KW-1185">Reference proteome</keyword>
<reference evidence="1" key="2">
    <citation type="submission" date="2020-10" db="EMBL/GenBank/DDBJ databases">
        <title>Mucilaginibacter sp. nov., isolated from soil.</title>
        <authorList>
            <person name="Jeon C.O."/>
        </authorList>
    </citation>
    <scope>NUCLEOTIDE SEQUENCE</scope>
    <source>
        <strain evidence="1">R11</strain>
    </source>
</reference>
<protein>
    <submittedName>
        <fullName evidence="1">Error-prone repair protein ImuA</fullName>
    </submittedName>
</protein>
<sequence>MTAATGIRIKWFSIFNYHSMAPSKEQLISKLRQDMLRWEGFRPPLPGAGHNLGLGPIAAAFPGSVFPTGAIHEFISSSPEDTAASGGFIVGLVQKLLNNGGACLWVSYTRRIYPPALKLFGVDPDRVIFVDVPLQKDLLWVTEEALKCEGVAALICETQSLNFTESQRLQLAVEKSQVTGFILRKDVKKANTTACMTRWQIRTVRSQLRTGMPGVGHPRWQVELLKVRNGKPGSWTVEWKKQSFQTVIIPQTIQPSRRYA</sequence>
<comment type="caution">
    <text evidence="1">The sequence shown here is derived from an EMBL/GenBank/DDBJ whole genome shotgun (WGS) entry which is preliminary data.</text>
</comment>
<dbReference type="AlphaFoldDB" id="A0A965ZC56"/>
<dbReference type="PIRSF" id="PIRSF034285">
    <property type="entry name" value="UCP034285"/>
    <property type="match status" value="1"/>
</dbReference>
<accession>A0A965ZC56</accession>
<name>A0A965ZC56_9SPHI</name>
<dbReference type="InterPro" id="IPR027417">
    <property type="entry name" value="P-loop_NTPase"/>
</dbReference>
<gene>
    <name evidence="1" type="ORF">GSY63_01375</name>
</gene>